<dbReference type="SUPFAM" id="SSF56024">
    <property type="entry name" value="Phospholipase D/nuclease"/>
    <property type="match status" value="1"/>
</dbReference>
<gene>
    <name evidence="1" type="ORF">GL267_04645</name>
</gene>
<dbReference type="RefSeq" id="WP_163097002.1">
    <property type="nucleotide sequence ID" value="NZ_CP127523.1"/>
</dbReference>
<name>A0A845U871_9PROT</name>
<reference evidence="1" key="1">
    <citation type="submission" date="2019-11" db="EMBL/GenBank/DDBJ databases">
        <title>Acidithiobacillus ferrianus sp. nov.: a facultatively anaerobic and extremely acidophilic chemolithoautotroph.</title>
        <authorList>
            <person name="Norris P.R."/>
            <person name="Falagan C."/>
            <person name="Moya-Beltran A."/>
            <person name="Castro M."/>
            <person name="Quatrini R."/>
            <person name="Johnson D.B."/>
        </authorList>
    </citation>
    <scope>NUCLEOTIDE SEQUENCE [LARGE SCALE GENOMIC DNA]</scope>
    <source>
        <strain evidence="1">MG</strain>
    </source>
</reference>
<organism evidence="1">
    <name type="scientific">Acidithiobacillus ferrianus</name>
    <dbReference type="NCBI Taxonomy" id="2678518"/>
    <lineage>
        <taxon>Bacteria</taxon>
        <taxon>Pseudomonadati</taxon>
        <taxon>Pseudomonadota</taxon>
        <taxon>Acidithiobacillia</taxon>
        <taxon>Acidithiobacillales</taxon>
        <taxon>Acidithiobacillaceae</taxon>
        <taxon>Acidithiobacillus</taxon>
    </lineage>
</organism>
<protein>
    <recommendedName>
        <fullName evidence="2">PLD phosphodiesterase domain-containing protein</fullName>
    </recommendedName>
</protein>
<comment type="caution">
    <text evidence="1">The sequence shown here is derived from an EMBL/GenBank/DDBJ whole genome shotgun (WGS) entry which is preliminary data.</text>
</comment>
<dbReference type="AlphaFoldDB" id="A0A845U871"/>
<proteinExistence type="predicted"/>
<evidence type="ECO:0000313" key="1">
    <source>
        <dbReference type="EMBL" id="NDU41957.1"/>
    </source>
</evidence>
<sequence length="550" mass="61535">MLNTDFYAGAVIRLATLQKQRDQAGQLLFATVSLLPRGRPLPPSMEGLHRCPVGKTGETVFFRRVLLSAQEAVKWYRSLGSGDDSSPTPSQSRECNRYDGIKIDVSALIDDPTWPYLGLPIGEGLFAHPSGRSHPAPFIGNAPSRVHRRFGSQDGFALMLADDKAVAFVARRLHIDLRLYREYLGSIVLVVPDPVLKQIDHFMIPASNDRGERIFYHFVPRAGESPSDLKLTTFDKQNHLLTDFATQDIPSNGILDIDKGNCIGEYGYIVSHPKHGVLAYSPPRPFLRQVGFNVEIASPETKIVRVPINESANSQYMEYQAARQSLPATRSLIGDALRIPNVNARVAIAASLREKLASSEQYGQRWFPDGSREEAMRFIQGELRRAKSRVMIADPYLAGLQLGQFLYAVNPETTPVTLLTSRLAFKSIKQKSVKTAWWEMIIEGLGFKSKQQVPSKIKDFDQRLAQMERDAKIAAKVYVLQSPILHDRFLVIDDAVWFLGNSLNTLGDKASLLVKLPNPDEVIDQLEGMLKQAMSFDNYKKRQDLKGTSL</sequence>
<accession>A0A845U871</accession>
<evidence type="ECO:0008006" key="2">
    <source>
        <dbReference type="Google" id="ProtNLM"/>
    </source>
</evidence>
<dbReference type="EMBL" id="WNJL01000022">
    <property type="protein sequence ID" value="NDU41957.1"/>
    <property type="molecule type" value="Genomic_DNA"/>
</dbReference>
<dbReference type="NCBIfam" id="NF040700">
    <property type="entry name" value="VPA1262_N_dom"/>
    <property type="match status" value="1"/>
</dbReference>